<dbReference type="EMBL" id="ANOH01000050">
    <property type="protein sequence ID" value="EMI57938.1"/>
    <property type="molecule type" value="Genomic_DNA"/>
</dbReference>
<keyword evidence="1" id="KW-0175">Coiled coil</keyword>
<organism evidence="3 4">
    <name type="scientific">Rhodopirellula sallentina SM41</name>
    <dbReference type="NCBI Taxonomy" id="1263870"/>
    <lineage>
        <taxon>Bacteria</taxon>
        <taxon>Pseudomonadati</taxon>
        <taxon>Planctomycetota</taxon>
        <taxon>Planctomycetia</taxon>
        <taxon>Pirellulales</taxon>
        <taxon>Pirellulaceae</taxon>
        <taxon>Rhodopirellula</taxon>
    </lineage>
</organism>
<sequence>MSGRRRSTVELGHDAFLDIVANLVGILIILVVVLGTQTQRITEMLRDSVESELQIVENDEPVEKLIEPAPESPVEAVASRAQLDKLGEMAMRAASAQRDSMRIEANLRRYNDQISRLSDARGRLLDLLSIAEAAWEEKKSELDETKVLAAKNQRQIREIESEIAELAGTKERLENEEAPLVAVEHLPTPMAKTVFGDEIDFRLKAGKLSLVPVEPLMKQIKEDARRMTQRPGKDASTVGPIRDYIANYVVEREVGRVTQNGRTSMAMATRLGAVAFEPLNDSVGQPVAQVLRDRSFLDIELAGRDPHSTTITVWVYPDSFGELRQLKEHLYQRGFATAARPLLDGQAIIFSSRGTRSKAQ</sequence>
<dbReference type="RefSeq" id="WP_008674187.1">
    <property type="nucleotide sequence ID" value="NZ_ANOH01000050.1"/>
</dbReference>
<dbReference type="PATRIC" id="fig|1263870.3.peg.637"/>
<accession>M5UPK4</accession>
<feature type="transmembrane region" description="Helical" evidence="2">
    <location>
        <begin position="15"/>
        <end position="36"/>
    </location>
</feature>
<proteinExistence type="predicted"/>
<name>M5UPK4_9BACT</name>
<reference evidence="3 4" key="1">
    <citation type="journal article" date="2013" name="Mar. Genomics">
        <title>Expression of sulfatases in Rhodopirellula baltica and the diversity of sulfatases in the genus Rhodopirellula.</title>
        <authorList>
            <person name="Wegner C.E."/>
            <person name="Richter-Heitmann T."/>
            <person name="Klindworth A."/>
            <person name="Klockow C."/>
            <person name="Richter M."/>
            <person name="Achstetter T."/>
            <person name="Glockner F.O."/>
            <person name="Harder J."/>
        </authorList>
    </citation>
    <scope>NUCLEOTIDE SEQUENCE [LARGE SCALE GENOMIC DNA]</scope>
    <source>
        <strain evidence="3 4">SM41</strain>
    </source>
</reference>
<dbReference type="OrthoDB" id="284128at2"/>
<evidence type="ECO:0000313" key="3">
    <source>
        <dbReference type="EMBL" id="EMI57938.1"/>
    </source>
</evidence>
<feature type="coiled-coil region" evidence="1">
    <location>
        <begin position="93"/>
        <end position="176"/>
    </location>
</feature>
<keyword evidence="2" id="KW-0812">Transmembrane</keyword>
<keyword evidence="4" id="KW-1185">Reference proteome</keyword>
<keyword evidence="2" id="KW-1133">Transmembrane helix</keyword>
<gene>
    <name evidence="3" type="ORF">RSSM_00578</name>
</gene>
<evidence type="ECO:0000313" key="4">
    <source>
        <dbReference type="Proteomes" id="UP000011885"/>
    </source>
</evidence>
<comment type="caution">
    <text evidence="3">The sequence shown here is derived from an EMBL/GenBank/DDBJ whole genome shotgun (WGS) entry which is preliminary data.</text>
</comment>
<dbReference type="Proteomes" id="UP000011885">
    <property type="component" value="Unassembled WGS sequence"/>
</dbReference>
<dbReference type="AlphaFoldDB" id="M5UPK4"/>
<evidence type="ECO:0000256" key="1">
    <source>
        <dbReference type="SAM" id="Coils"/>
    </source>
</evidence>
<evidence type="ECO:0000256" key="2">
    <source>
        <dbReference type="SAM" id="Phobius"/>
    </source>
</evidence>
<protein>
    <submittedName>
        <fullName evidence="3">Uncharacterized protein</fullName>
    </submittedName>
</protein>
<keyword evidence="2" id="KW-0472">Membrane</keyword>